<keyword evidence="2" id="KW-1185">Reference proteome</keyword>
<reference evidence="2" key="1">
    <citation type="journal article" date="2013" name="Genome Announc.">
        <title>Draft genome sequence of the basidiomycetous yeast-like fungus Pseudozyma hubeiensis SY62, which produces an abundant amount of the biosurfactant mannosylerythritol lipids.</title>
        <authorList>
            <person name="Konishi M."/>
            <person name="Hatada Y."/>
            <person name="Horiuchi J."/>
        </authorList>
    </citation>
    <scope>NUCLEOTIDE SEQUENCE [LARGE SCALE GENOMIC DNA]</scope>
    <source>
        <strain evidence="2">SY62</strain>
    </source>
</reference>
<dbReference type="Proteomes" id="UP000014071">
    <property type="component" value="Unassembled WGS sequence"/>
</dbReference>
<dbReference type="HOGENOM" id="CLU_2039069_0_0_1"/>
<organism evidence="1 2">
    <name type="scientific">Pseudozyma hubeiensis (strain SY62)</name>
    <name type="common">Yeast</name>
    <dbReference type="NCBI Taxonomy" id="1305764"/>
    <lineage>
        <taxon>Eukaryota</taxon>
        <taxon>Fungi</taxon>
        <taxon>Dikarya</taxon>
        <taxon>Basidiomycota</taxon>
        <taxon>Ustilaginomycotina</taxon>
        <taxon>Ustilaginomycetes</taxon>
        <taxon>Ustilaginales</taxon>
        <taxon>Ustilaginaceae</taxon>
        <taxon>Pseudozyma</taxon>
    </lineage>
</organism>
<dbReference type="GeneID" id="24111115"/>
<evidence type="ECO:0000313" key="1">
    <source>
        <dbReference type="EMBL" id="GAC98249.1"/>
    </source>
</evidence>
<gene>
    <name evidence="1" type="ORF">PHSY_005838</name>
</gene>
<dbReference type="AlphaFoldDB" id="R9PA74"/>
<evidence type="ECO:0000313" key="2">
    <source>
        <dbReference type="Proteomes" id="UP000014071"/>
    </source>
</evidence>
<name>R9PA74_PSEHS</name>
<dbReference type="RefSeq" id="XP_012191836.1">
    <property type="nucleotide sequence ID" value="XM_012336446.1"/>
</dbReference>
<accession>R9PA74</accession>
<proteinExistence type="predicted"/>
<sequence>MPTSPPWRVQRPFKMHLVNRRCVPSFNDARQLSEHSRIAAAEDLPCTDGLRSRASATRKSRVTKPPSITSRLLFNQKLELSRQAPRKRHCLFTHVIKARRESKVSRETLYGALARAFVSRR</sequence>
<dbReference type="EMBL" id="DF238816">
    <property type="protein sequence ID" value="GAC98249.1"/>
    <property type="molecule type" value="Genomic_DNA"/>
</dbReference>
<protein>
    <submittedName>
        <fullName evidence="1">Uncharacterized protein</fullName>
    </submittedName>
</protein>